<reference evidence="12" key="1">
    <citation type="journal article" date="2008" name="Nature">
        <title>The amphioxus genome and the evolution of the chordate karyotype.</title>
        <authorList>
            <consortium name="US DOE Joint Genome Institute (JGI-PGF)"/>
            <person name="Putnam N.H."/>
            <person name="Butts T."/>
            <person name="Ferrier D.E.K."/>
            <person name="Furlong R.F."/>
            <person name="Hellsten U."/>
            <person name="Kawashima T."/>
            <person name="Robinson-Rechavi M."/>
            <person name="Shoguchi E."/>
            <person name="Terry A."/>
            <person name="Yu J.-K."/>
            <person name="Benito-Gutierrez E.L."/>
            <person name="Dubchak I."/>
            <person name="Garcia-Fernandez J."/>
            <person name="Gibson-Brown J.J."/>
            <person name="Grigoriev I.V."/>
            <person name="Horton A.C."/>
            <person name="de Jong P.J."/>
            <person name="Jurka J."/>
            <person name="Kapitonov V.V."/>
            <person name="Kohara Y."/>
            <person name="Kuroki Y."/>
            <person name="Lindquist E."/>
            <person name="Lucas S."/>
            <person name="Osoegawa K."/>
            <person name="Pennacchio L.A."/>
            <person name="Salamov A.A."/>
            <person name="Satou Y."/>
            <person name="Sauka-Spengler T."/>
            <person name="Schmutz J."/>
            <person name="Shin-I T."/>
            <person name="Toyoda A."/>
            <person name="Bronner-Fraser M."/>
            <person name="Fujiyama A."/>
            <person name="Holland L.Z."/>
            <person name="Holland P.W.H."/>
            <person name="Satoh N."/>
            <person name="Rokhsar D.S."/>
        </authorList>
    </citation>
    <scope>NUCLEOTIDE SEQUENCE [LARGE SCALE GENOMIC DNA]</scope>
    <source>
        <strain evidence="12">S238N-H82</strain>
        <tissue evidence="12">Testes</tissue>
    </source>
</reference>
<gene>
    <name evidence="12" type="ORF">BRAFLDRAFT_69656</name>
</gene>
<proteinExistence type="inferred from homology"/>
<dbReference type="InterPro" id="IPR003323">
    <property type="entry name" value="OTU_dom"/>
</dbReference>
<evidence type="ECO:0000256" key="4">
    <source>
        <dbReference type="ARBA" id="ARBA00022946"/>
    </source>
</evidence>
<dbReference type="SUPFAM" id="SSF54001">
    <property type="entry name" value="Cysteine proteinases"/>
    <property type="match status" value="1"/>
</dbReference>
<feature type="compositionally biased region" description="Low complexity" evidence="10">
    <location>
        <begin position="163"/>
        <end position="177"/>
    </location>
</feature>
<organism>
    <name type="scientific">Branchiostoma floridae</name>
    <name type="common">Florida lancelet</name>
    <name type="synonym">Amphioxus</name>
    <dbReference type="NCBI Taxonomy" id="7739"/>
    <lineage>
        <taxon>Eukaryota</taxon>
        <taxon>Metazoa</taxon>
        <taxon>Chordata</taxon>
        <taxon>Cephalochordata</taxon>
        <taxon>Leptocardii</taxon>
        <taxon>Amphioxiformes</taxon>
        <taxon>Branchiostomatidae</taxon>
        <taxon>Branchiostoma</taxon>
    </lineage>
</organism>
<dbReference type="Pfam" id="PF02338">
    <property type="entry name" value="OTU"/>
    <property type="match status" value="1"/>
</dbReference>
<evidence type="ECO:0000256" key="10">
    <source>
        <dbReference type="SAM" id="MobiDB-lite"/>
    </source>
</evidence>
<evidence type="ECO:0000256" key="3">
    <source>
        <dbReference type="ARBA" id="ARBA00022807"/>
    </source>
</evidence>
<comment type="subcellular location">
    <subcellularLocation>
        <location evidence="1">Mitochondrion</location>
    </subcellularLocation>
</comment>
<dbReference type="InterPro" id="IPR026299">
    <property type="entry name" value="MRP-S31"/>
</dbReference>
<dbReference type="PROSITE" id="PS50802">
    <property type="entry name" value="OTU"/>
    <property type="match status" value="1"/>
</dbReference>
<dbReference type="PANTHER" id="PTHR13231">
    <property type="entry name" value="MITOCHONDRIAL RIBOSOMAL PROTEIN S31"/>
    <property type="match status" value="1"/>
</dbReference>
<keyword evidence="3" id="KW-0788">Thiol protease</keyword>
<evidence type="ECO:0000256" key="8">
    <source>
        <dbReference type="ARBA" id="ARBA00035133"/>
    </source>
</evidence>
<keyword evidence="7" id="KW-0687">Ribonucleoprotein</keyword>
<evidence type="ECO:0000256" key="9">
    <source>
        <dbReference type="ARBA" id="ARBA00035363"/>
    </source>
</evidence>
<evidence type="ECO:0000256" key="6">
    <source>
        <dbReference type="ARBA" id="ARBA00023128"/>
    </source>
</evidence>
<feature type="compositionally biased region" description="Polar residues" evidence="10">
    <location>
        <begin position="58"/>
        <end position="68"/>
    </location>
</feature>
<dbReference type="InterPro" id="IPR038765">
    <property type="entry name" value="Papain-like_cys_pep_sf"/>
</dbReference>
<feature type="compositionally biased region" description="Polar residues" evidence="10">
    <location>
        <begin position="86"/>
        <end position="105"/>
    </location>
</feature>
<dbReference type="Gene3D" id="3.90.70.80">
    <property type="match status" value="1"/>
</dbReference>
<keyword evidence="4" id="KW-0809">Transit peptide</keyword>
<feature type="compositionally biased region" description="Low complexity" evidence="10">
    <location>
        <begin position="106"/>
        <end position="120"/>
    </location>
</feature>
<evidence type="ECO:0000259" key="11">
    <source>
        <dbReference type="PROSITE" id="PS50802"/>
    </source>
</evidence>
<dbReference type="GO" id="GO:0008234">
    <property type="term" value="F:cysteine-type peptidase activity"/>
    <property type="evidence" value="ECO:0007669"/>
    <property type="project" value="UniProtKB-KW"/>
</dbReference>
<comment type="similarity">
    <text evidence="2">Belongs to the mitochondrion-specific ribosomal protein mS31 family.</text>
</comment>
<dbReference type="InParanoid" id="C3YZP3"/>
<feature type="compositionally biased region" description="Low complexity" evidence="10">
    <location>
        <begin position="185"/>
        <end position="206"/>
    </location>
</feature>
<sequence length="466" mass="49907">MGCKLSKNRVHPVDIDVVPAQWKESWFERKIKVRARKLKRGWNKCFNSELKGKKDSASSDQVSVPGTQDNKDAPVEAHPDADSEADTFSYTSKSTVESRSVLASPSDSDTSTVTSTSSSVFEDEGPDTLTDAGNNSDTSTVTWSTSSSVCEDEAPDTFSYADSNSDTSTVTWSTSSSVCEDEAPDTLTDTDSNSDSSTVTWSTSSSVCEDEVPDTLTDAGSNSDTSTITWSTSSSVCEDEVPDTLTDAGSNFDTSTVAITSSSVSSSDAFSCADSVVDISSLTSSSSIVEAPVNLPVSPPRPSRGQTTLSQKIREEILLENITMCGYELDPVPRNGDCFFASAARQLGRGDPSVVTTAQQLRQHLVQYIRAHSEKFSVAVTGGFWAFQQQLDNLSRQGHWCSDLADTLPVALADFTSREVALITSRTDMPVMILAPEGEQSGTPLAMSYIDIPGGEHYDALKYVGG</sequence>
<dbReference type="FunFam" id="3.90.70.80:FF:000027">
    <property type="entry name" value="Predicted protein"/>
    <property type="match status" value="1"/>
</dbReference>
<feature type="compositionally biased region" description="Basic and acidic residues" evidence="10">
    <location>
        <begin position="69"/>
        <end position="81"/>
    </location>
</feature>
<protein>
    <recommendedName>
        <fullName evidence="8">Small ribosomal subunit protein mS31</fullName>
    </recommendedName>
    <alternativeName>
        <fullName evidence="9">28S ribosomal protein S31, mitochondrial</fullName>
    </alternativeName>
</protein>
<dbReference type="AlphaFoldDB" id="C3YZP3"/>
<evidence type="ECO:0000256" key="2">
    <source>
        <dbReference type="ARBA" id="ARBA00011057"/>
    </source>
</evidence>
<dbReference type="GO" id="GO:0005763">
    <property type="term" value="C:mitochondrial small ribosomal subunit"/>
    <property type="evidence" value="ECO:0007669"/>
    <property type="project" value="InterPro"/>
</dbReference>
<feature type="compositionally biased region" description="Low complexity" evidence="10">
    <location>
        <begin position="136"/>
        <end position="148"/>
    </location>
</feature>
<accession>C3YZP3</accession>
<feature type="domain" description="OTU" evidence="11">
    <location>
        <begin position="327"/>
        <end position="464"/>
    </location>
</feature>
<dbReference type="PANTHER" id="PTHR13231:SF3">
    <property type="entry name" value="SMALL RIBOSOMAL SUBUNIT PROTEIN MS31"/>
    <property type="match status" value="1"/>
</dbReference>
<keyword evidence="5" id="KW-0689">Ribosomal protein</keyword>
<dbReference type="EMBL" id="GG666566">
    <property type="protein sequence ID" value="EEN54314.1"/>
    <property type="molecule type" value="Genomic_DNA"/>
</dbReference>
<name>C3YZP3_BRAFL</name>
<keyword evidence="3" id="KW-0645">Protease</keyword>
<keyword evidence="3" id="KW-0378">Hydrolase</keyword>
<keyword evidence="6" id="KW-0496">Mitochondrion</keyword>
<evidence type="ECO:0000256" key="5">
    <source>
        <dbReference type="ARBA" id="ARBA00022980"/>
    </source>
</evidence>
<feature type="region of interest" description="Disordered" evidence="10">
    <location>
        <begin position="49"/>
        <end position="235"/>
    </location>
</feature>
<dbReference type="GO" id="GO:0003735">
    <property type="term" value="F:structural constituent of ribosome"/>
    <property type="evidence" value="ECO:0007669"/>
    <property type="project" value="InterPro"/>
</dbReference>
<evidence type="ECO:0000256" key="7">
    <source>
        <dbReference type="ARBA" id="ARBA00023274"/>
    </source>
</evidence>
<feature type="compositionally biased region" description="Low complexity" evidence="10">
    <location>
        <begin position="221"/>
        <end position="235"/>
    </location>
</feature>
<dbReference type="CDD" id="cd22744">
    <property type="entry name" value="OTU"/>
    <property type="match status" value="1"/>
</dbReference>
<evidence type="ECO:0000313" key="12">
    <source>
        <dbReference type="EMBL" id="EEN54314.1"/>
    </source>
</evidence>
<evidence type="ECO:0000256" key="1">
    <source>
        <dbReference type="ARBA" id="ARBA00004173"/>
    </source>
</evidence>